<evidence type="ECO:0000313" key="1">
    <source>
        <dbReference type="EMBL" id="GAA0500558.1"/>
    </source>
</evidence>
<organism evidence="1 2">
    <name type="scientific">Deinococcus depolymerans</name>
    <dbReference type="NCBI Taxonomy" id="392408"/>
    <lineage>
        <taxon>Bacteria</taxon>
        <taxon>Thermotogati</taxon>
        <taxon>Deinococcota</taxon>
        <taxon>Deinococci</taxon>
        <taxon>Deinococcales</taxon>
        <taxon>Deinococcaceae</taxon>
        <taxon>Deinococcus</taxon>
    </lineage>
</organism>
<keyword evidence="2" id="KW-1185">Reference proteome</keyword>
<evidence type="ECO:0008006" key="3">
    <source>
        <dbReference type="Google" id="ProtNLM"/>
    </source>
</evidence>
<protein>
    <recommendedName>
        <fullName evidence="3">Glycosyltransferase family 2 protein</fullName>
    </recommendedName>
</protein>
<accession>A0ABP3LIB3</accession>
<gene>
    <name evidence="1" type="ORF">GCM10008937_04950</name>
</gene>
<proteinExistence type="predicted"/>
<dbReference type="RefSeq" id="WP_343755664.1">
    <property type="nucleotide sequence ID" value="NZ_BAAADB010000003.1"/>
</dbReference>
<dbReference type="EMBL" id="BAAADB010000003">
    <property type="protein sequence ID" value="GAA0500558.1"/>
    <property type="molecule type" value="Genomic_DNA"/>
</dbReference>
<name>A0ABP3LIB3_9DEIO</name>
<comment type="caution">
    <text evidence="1">The sequence shown here is derived from an EMBL/GenBank/DDBJ whole genome shotgun (WGS) entry which is preliminary data.</text>
</comment>
<sequence length="49" mass="5062">MTAAPTPAPGPGVPVLTLIAVPVQSPVLLPRVLPLARPWIQGSTPRRTA</sequence>
<reference evidence="2" key="1">
    <citation type="journal article" date="2019" name="Int. J. Syst. Evol. Microbiol.">
        <title>The Global Catalogue of Microorganisms (GCM) 10K type strain sequencing project: providing services to taxonomists for standard genome sequencing and annotation.</title>
        <authorList>
            <consortium name="The Broad Institute Genomics Platform"/>
            <consortium name="The Broad Institute Genome Sequencing Center for Infectious Disease"/>
            <person name="Wu L."/>
            <person name="Ma J."/>
        </authorList>
    </citation>
    <scope>NUCLEOTIDE SEQUENCE [LARGE SCALE GENOMIC DNA]</scope>
    <source>
        <strain evidence="2">JCM 14368</strain>
    </source>
</reference>
<dbReference type="Proteomes" id="UP001500191">
    <property type="component" value="Unassembled WGS sequence"/>
</dbReference>
<evidence type="ECO:0000313" key="2">
    <source>
        <dbReference type="Proteomes" id="UP001500191"/>
    </source>
</evidence>